<evidence type="ECO:0000256" key="1">
    <source>
        <dbReference type="SAM" id="SignalP"/>
    </source>
</evidence>
<keyword evidence="4" id="KW-1185">Reference proteome</keyword>
<gene>
    <name evidence="3" type="ORF">DES47_11935</name>
</gene>
<comment type="caution">
    <text evidence="3">The sequence shown here is derived from an EMBL/GenBank/DDBJ whole genome shotgun (WGS) entry which is preliminary data.</text>
</comment>
<dbReference type="Pfam" id="PF07589">
    <property type="entry name" value="PEP-CTERM"/>
    <property type="match status" value="1"/>
</dbReference>
<dbReference type="OrthoDB" id="8544832at2"/>
<dbReference type="NCBIfam" id="NF041927">
    <property type="entry name" value="Xrt_dep_XDP1"/>
    <property type="match status" value="1"/>
</dbReference>
<sequence length="295" mass="30403">MFKTMMRKLAVTALTGSVFLVLAPAAQAAATWTFGSSCAQVNDSSKDNFGNSYRCAGAGNINGSTSGLGLTAYAWSRTTTASQGLQTANLALYGGGFGVQSQAEGIPVGQPEHAMDNNPSGYVPDVIVLKFDTAIALDTIKFGWSQSDADVTVMAYNGAGTPDAFLKGKTDTYNFNSAAAVANGWALVENSGDAAPDTAYGASSSIINRTVNNGEAAGAKKNVTSSWWIISAYNSGYGDGSLDSLLDYVKLLGVASKDVTPTTPNPTPEPGSLALAGIALLGVLGTRRKLLKQKS</sequence>
<dbReference type="InterPro" id="IPR049672">
    <property type="entry name" value="Xrt_dep_XDP1"/>
</dbReference>
<dbReference type="AlphaFoldDB" id="A0A4R6Q8X4"/>
<dbReference type="InParanoid" id="A0A4R6Q8X4"/>
<feature type="chain" id="PRO_5021028710" evidence="1">
    <location>
        <begin position="29"/>
        <end position="295"/>
    </location>
</feature>
<name>A0A4R6Q8X4_9BURK</name>
<protein>
    <submittedName>
        <fullName evidence="3">Putative secreted protein with PEP-CTERM sorting signal</fullName>
    </submittedName>
</protein>
<proteinExistence type="predicted"/>
<evidence type="ECO:0000259" key="2">
    <source>
        <dbReference type="Pfam" id="PF07589"/>
    </source>
</evidence>
<dbReference type="RefSeq" id="WP_133704143.1">
    <property type="nucleotide sequence ID" value="NZ_SNXS01000019.1"/>
</dbReference>
<organism evidence="3 4">
    <name type="scientific">Roseateles toxinivorans</name>
    <dbReference type="NCBI Taxonomy" id="270368"/>
    <lineage>
        <taxon>Bacteria</taxon>
        <taxon>Pseudomonadati</taxon>
        <taxon>Pseudomonadota</taxon>
        <taxon>Betaproteobacteria</taxon>
        <taxon>Burkholderiales</taxon>
        <taxon>Sphaerotilaceae</taxon>
        <taxon>Roseateles</taxon>
    </lineage>
</organism>
<dbReference type="EMBL" id="SNXS01000019">
    <property type="protein sequence ID" value="TDP59054.1"/>
    <property type="molecule type" value="Genomic_DNA"/>
</dbReference>
<evidence type="ECO:0000313" key="4">
    <source>
        <dbReference type="Proteomes" id="UP000295361"/>
    </source>
</evidence>
<evidence type="ECO:0000313" key="3">
    <source>
        <dbReference type="EMBL" id="TDP59054.1"/>
    </source>
</evidence>
<dbReference type="Proteomes" id="UP000295361">
    <property type="component" value="Unassembled WGS sequence"/>
</dbReference>
<reference evidence="3 4" key="1">
    <citation type="submission" date="2019-03" db="EMBL/GenBank/DDBJ databases">
        <title>Genomic Encyclopedia of Type Strains, Phase IV (KMG-IV): sequencing the most valuable type-strain genomes for metagenomic binning, comparative biology and taxonomic classification.</title>
        <authorList>
            <person name="Goeker M."/>
        </authorList>
    </citation>
    <scope>NUCLEOTIDE SEQUENCE [LARGE SCALE GENOMIC DNA]</scope>
    <source>
        <strain evidence="3 4">DSM 16998</strain>
    </source>
</reference>
<dbReference type="InterPro" id="IPR013424">
    <property type="entry name" value="Ice-binding_C"/>
</dbReference>
<accession>A0A4R6Q8X4</accession>
<feature type="domain" description="Ice-binding protein C-terminal" evidence="2">
    <location>
        <begin position="266"/>
        <end position="289"/>
    </location>
</feature>
<keyword evidence="1" id="KW-0732">Signal</keyword>
<feature type="signal peptide" evidence="1">
    <location>
        <begin position="1"/>
        <end position="28"/>
    </location>
</feature>